<feature type="region of interest" description="Disordered" evidence="1">
    <location>
        <begin position="1"/>
        <end position="180"/>
    </location>
</feature>
<gene>
    <name evidence="2" type="ORF">R1sor_007955</name>
</gene>
<dbReference type="EMBL" id="JBJQOH010000003">
    <property type="protein sequence ID" value="KAL3694304.1"/>
    <property type="molecule type" value="Genomic_DNA"/>
</dbReference>
<comment type="caution">
    <text evidence="2">The sequence shown here is derived from an EMBL/GenBank/DDBJ whole genome shotgun (WGS) entry which is preliminary data.</text>
</comment>
<feature type="compositionally biased region" description="Basic and acidic residues" evidence="1">
    <location>
        <begin position="56"/>
        <end position="66"/>
    </location>
</feature>
<accession>A0ABD3HVF7</accession>
<reference evidence="2 3" key="1">
    <citation type="submission" date="2024-09" db="EMBL/GenBank/DDBJ databases">
        <title>Chromosome-scale assembly of Riccia sorocarpa.</title>
        <authorList>
            <person name="Paukszto L."/>
        </authorList>
    </citation>
    <scope>NUCLEOTIDE SEQUENCE [LARGE SCALE GENOMIC DNA]</scope>
    <source>
        <strain evidence="2">LP-2024</strain>
        <tissue evidence="2">Aerial parts of the thallus</tissue>
    </source>
</reference>
<dbReference type="AlphaFoldDB" id="A0ABD3HVF7"/>
<evidence type="ECO:0000256" key="1">
    <source>
        <dbReference type="SAM" id="MobiDB-lite"/>
    </source>
</evidence>
<protein>
    <submittedName>
        <fullName evidence="2">Uncharacterized protein</fullName>
    </submittedName>
</protein>
<evidence type="ECO:0000313" key="3">
    <source>
        <dbReference type="Proteomes" id="UP001633002"/>
    </source>
</evidence>
<proteinExistence type="predicted"/>
<dbReference type="PROSITE" id="PS50096">
    <property type="entry name" value="IQ"/>
    <property type="match status" value="1"/>
</dbReference>
<evidence type="ECO:0000313" key="2">
    <source>
        <dbReference type="EMBL" id="KAL3694304.1"/>
    </source>
</evidence>
<feature type="compositionally biased region" description="Low complexity" evidence="1">
    <location>
        <begin position="105"/>
        <end position="129"/>
    </location>
</feature>
<organism evidence="2 3">
    <name type="scientific">Riccia sorocarpa</name>
    <dbReference type="NCBI Taxonomy" id="122646"/>
    <lineage>
        <taxon>Eukaryota</taxon>
        <taxon>Viridiplantae</taxon>
        <taxon>Streptophyta</taxon>
        <taxon>Embryophyta</taxon>
        <taxon>Marchantiophyta</taxon>
        <taxon>Marchantiopsida</taxon>
        <taxon>Marchantiidae</taxon>
        <taxon>Marchantiales</taxon>
        <taxon>Ricciaceae</taxon>
        <taxon>Riccia</taxon>
    </lineage>
</organism>
<name>A0ABD3HVF7_9MARC</name>
<feature type="compositionally biased region" description="Low complexity" evidence="1">
    <location>
        <begin position="75"/>
        <end position="90"/>
    </location>
</feature>
<sequence length="291" mass="31379">MAPTLPRSTLEEMLESMKKTDEKQRDMPPALPQRPTSRGRLPSSVRARKSASSSSDKSRQSGDGHMRTPRPCKAGSNSESPGTSTGGSPPKSERSVDSGRVANGTKPASPKSRPTSSSNSPSGSVNVGRSAKDKDEAEVNSNGNKISHEHTVRNATSGERLPENGITTPAVASSSSAAAANSRKWKDESLSALKKGKLIDIHFDTAGKICGAKIQTLVRGAKARREYKILKERHYATITIQKYYRRRAAVSNYKVTLHLIVILQSAESLVETATLELEDFQCVGLYTPLCC</sequence>
<keyword evidence="3" id="KW-1185">Reference proteome</keyword>
<dbReference type="Proteomes" id="UP001633002">
    <property type="component" value="Unassembled WGS sequence"/>
</dbReference>
<dbReference type="Gene3D" id="1.20.5.190">
    <property type="match status" value="1"/>
</dbReference>
<feature type="compositionally biased region" description="Basic and acidic residues" evidence="1">
    <location>
        <begin position="15"/>
        <end position="26"/>
    </location>
</feature>